<feature type="domain" description="MULE transposase" evidence="5">
    <location>
        <begin position="209"/>
        <end position="301"/>
    </location>
</feature>
<name>A0A6P7GX96_DIAVI</name>
<dbReference type="GO" id="GO:0008270">
    <property type="term" value="F:zinc ion binding"/>
    <property type="evidence" value="ECO:0007669"/>
    <property type="project" value="UniProtKB-KW"/>
</dbReference>
<keyword evidence="3" id="KW-0862">Zinc</keyword>
<evidence type="ECO:0000313" key="6">
    <source>
        <dbReference type="RefSeq" id="XP_028150043.1"/>
    </source>
</evidence>
<evidence type="ECO:0000259" key="4">
    <source>
        <dbReference type="Pfam" id="PF04500"/>
    </source>
</evidence>
<protein>
    <submittedName>
        <fullName evidence="6">Uncharacterized protein LOC114343419</fullName>
    </submittedName>
</protein>
<dbReference type="Pfam" id="PF04500">
    <property type="entry name" value="FLYWCH"/>
    <property type="match status" value="1"/>
</dbReference>
<evidence type="ECO:0000256" key="1">
    <source>
        <dbReference type="ARBA" id="ARBA00022723"/>
    </source>
</evidence>
<reference evidence="6" key="1">
    <citation type="submission" date="2025-08" db="UniProtKB">
        <authorList>
            <consortium name="RefSeq"/>
        </authorList>
    </citation>
    <scope>IDENTIFICATION</scope>
    <source>
        <tissue evidence="6">Whole insect</tissue>
    </source>
</reference>
<sequence length="465" mass="53570">MYFGCIRRCEKYRISHYSLACRFVEMVLTYVKSQKGANMLVYNGYIHRKEKTIDQKTIWKCAQYNKHKCTGRVHTVGDEVVKSTSHNHVADASILEAKKACNRMKELAHQVDLTTQGIIATVSQEVSVGATGQLPSISSLKRTLQNTRQRVEAIPANPRSLTELIIPEEYTRNNNGEPFLLFDSGPNEQRILIFSTERNLTLMASCEHWYADGTFTCTPLLFGQLYTIHGVQYSNVIPTVFALLPNKTQATYTRLFHELKTLRPGLRPTTIMVDYEIAAINALQQEFPEVRIRGCFFHFTQCLWRNMQCTGLQQVYTEDANFALHLRQLAALAFVPEVDVVATFGELLDSEFYTQNGNLLTPLINYFEDVWIGRLDRRQQIRPPMFPRNLWNCFEFIEEDLPRTNNAVEGWHNSFSSILNAAHPNLWKFITGLKKEESLNRLKVEQYIAGNQQPQKKFIKIQRGE</sequence>
<proteinExistence type="predicted"/>
<accession>A0A6P7GX96</accession>
<keyword evidence="2" id="KW-0863">Zinc-finger</keyword>
<dbReference type="Gene3D" id="2.20.25.240">
    <property type="match status" value="1"/>
</dbReference>
<evidence type="ECO:0000259" key="5">
    <source>
        <dbReference type="Pfam" id="PF10551"/>
    </source>
</evidence>
<dbReference type="InterPro" id="IPR007588">
    <property type="entry name" value="Znf_FLYWCH"/>
</dbReference>
<keyword evidence="1" id="KW-0479">Metal-binding</keyword>
<dbReference type="Pfam" id="PF10551">
    <property type="entry name" value="MULE"/>
    <property type="match status" value="1"/>
</dbReference>
<gene>
    <name evidence="6" type="primary">LOC114343419</name>
</gene>
<evidence type="ECO:0000256" key="2">
    <source>
        <dbReference type="ARBA" id="ARBA00022771"/>
    </source>
</evidence>
<evidence type="ECO:0000256" key="3">
    <source>
        <dbReference type="ARBA" id="ARBA00022833"/>
    </source>
</evidence>
<dbReference type="PANTHER" id="PTHR47160:SF10">
    <property type="entry name" value="MULE TRANSPOSASE DOMAIN-CONTAINING PROTEIN"/>
    <property type="match status" value="1"/>
</dbReference>
<dbReference type="RefSeq" id="XP_028150043.1">
    <property type="nucleotide sequence ID" value="XM_028294242.1"/>
</dbReference>
<dbReference type="PANTHER" id="PTHR47160">
    <property type="entry name" value="PUTATIVE-RELATED"/>
    <property type="match status" value="1"/>
</dbReference>
<dbReference type="AlphaFoldDB" id="A0A6P7GX96"/>
<feature type="domain" description="FLYWCH-type" evidence="4">
    <location>
        <begin position="30"/>
        <end position="88"/>
    </location>
</feature>
<dbReference type="InParanoid" id="A0A6P7GX96"/>
<dbReference type="InterPro" id="IPR018289">
    <property type="entry name" value="MULE_transposase_dom"/>
</dbReference>
<organism evidence="6">
    <name type="scientific">Diabrotica virgifera virgifera</name>
    <name type="common">western corn rootworm</name>
    <dbReference type="NCBI Taxonomy" id="50390"/>
    <lineage>
        <taxon>Eukaryota</taxon>
        <taxon>Metazoa</taxon>
        <taxon>Ecdysozoa</taxon>
        <taxon>Arthropoda</taxon>
        <taxon>Hexapoda</taxon>
        <taxon>Insecta</taxon>
        <taxon>Pterygota</taxon>
        <taxon>Neoptera</taxon>
        <taxon>Endopterygota</taxon>
        <taxon>Coleoptera</taxon>
        <taxon>Polyphaga</taxon>
        <taxon>Cucujiformia</taxon>
        <taxon>Chrysomeloidea</taxon>
        <taxon>Chrysomelidae</taxon>
        <taxon>Galerucinae</taxon>
        <taxon>Diabroticina</taxon>
        <taxon>Diabroticites</taxon>
        <taxon>Diabrotica</taxon>
    </lineage>
</organism>